<dbReference type="SUPFAM" id="SSF55347">
    <property type="entry name" value="Glyceraldehyde-3-phosphate dehydrogenase-like, C-terminal domain"/>
    <property type="match status" value="1"/>
</dbReference>
<dbReference type="eggNOG" id="COG0460">
    <property type="taxonomic scope" value="Bacteria"/>
</dbReference>
<keyword evidence="7 15" id="KW-0028">Amino-acid biosynthesis</keyword>
<dbReference type="OrthoDB" id="9808167at2"/>
<evidence type="ECO:0000256" key="16">
    <source>
        <dbReference type="PIRSR" id="PIRSR036497-1"/>
    </source>
</evidence>
<keyword evidence="11 15" id="KW-0486">Methionine biosynthesis</keyword>
<evidence type="ECO:0000256" key="1">
    <source>
        <dbReference type="ARBA" id="ARBA00001920"/>
    </source>
</evidence>
<dbReference type="FunFam" id="3.30.360.10:FF:000005">
    <property type="entry name" value="Homoserine dehydrogenase"/>
    <property type="match status" value="1"/>
</dbReference>
<dbReference type="UniPathway" id="UPA00051">
    <property type="reaction ID" value="UER00465"/>
</dbReference>
<evidence type="ECO:0000256" key="17">
    <source>
        <dbReference type="PIRSR" id="PIRSR036497-2"/>
    </source>
</evidence>
<evidence type="ECO:0000256" key="11">
    <source>
        <dbReference type="ARBA" id="ARBA00023167"/>
    </source>
</evidence>
<evidence type="ECO:0000313" key="23">
    <source>
        <dbReference type="Proteomes" id="UP000006415"/>
    </source>
</evidence>
<evidence type="ECO:0000256" key="13">
    <source>
        <dbReference type="ARBA" id="ARBA00048841"/>
    </source>
</evidence>
<comment type="function">
    <text evidence="12">Catalyzes the conversion of L-aspartate-beta-semialdehyde (L-Asa) to L-homoserine (L-Hse), the third step in the biosynthesis of threonine and methionine from aspartate.</text>
</comment>
<feature type="binding site" evidence="17">
    <location>
        <position position="126"/>
    </location>
    <ligand>
        <name>NADPH</name>
        <dbReference type="ChEBI" id="CHEBI:57783"/>
    </ligand>
</feature>
<comment type="cofactor">
    <cofactor evidence="1">
        <name>a metal cation</name>
        <dbReference type="ChEBI" id="CHEBI:25213"/>
    </cofactor>
</comment>
<comment type="catalytic activity">
    <reaction evidence="13">
        <text>L-homoserine + NADP(+) = L-aspartate 4-semialdehyde + NADPH + H(+)</text>
        <dbReference type="Rhea" id="RHEA:15761"/>
        <dbReference type="ChEBI" id="CHEBI:15378"/>
        <dbReference type="ChEBI" id="CHEBI:57476"/>
        <dbReference type="ChEBI" id="CHEBI:57783"/>
        <dbReference type="ChEBI" id="CHEBI:58349"/>
        <dbReference type="ChEBI" id="CHEBI:537519"/>
        <dbReference type="EC" id="1.1.1.3"/>
    </reaction>
    <physiologicalReaction direction="right-to-left" evidence="13">
        <dbReference type="Rhea" id="RHEA:15763"/>
    </physiologicalReaction>
</comment>
<comment type="similarity">
    <text evidence="4 15 19">Belongs to the homoserine dehydrogenase family.</text>
</comment>
<evidence type="ECO:0000256" key="4">
    <source>
        <dbReference type="ARBA" id="ARBA00006753"/>
    </source>
</evidence>
<comment type="caution">
    <text evidence="22">The sequence shown here is derived from an EMBL/GenBank/DDBJ whole genome shotgun (WGS) entry which is preliminary data.</text>
</comment>
<dbReference type="RefSeq" id="WP_007148263.1">
    <property type="nucleotide sequence ID" value="NZ_AKCI01000001.1"/>
</dbReference>
<dbReference type="SUPFAM" id="SSF51735">
    <property type="entry name" value="NAD(P)-binding Rossmann-fold domains"/>
    <property type="match status" value="1"/>
</dbReference>
<dbReference type="Pfam" id="PF03447">
    <property type="entry name" value="NAD_binding_3"/>
    <property type="match status" value="1"/>
</dbReference>
<dbReference type="PIRSF" id="PIRSF036497">
    <property type="entry name" value="HDH_short"/>
    <property type="match status" value="1"/>
</dbReference>
<dbReference type="GO" id="GO:0009086">
    <property type="term" value="P:methionine biosynthetic process"/>
    <property type="evidence" value="ECO:0007669"/>
    <property type="project" value="UniProtKB-KW"/>
</dbReference>
<dbReference type="Gene3D" id="3.30.360.10">
    <property type="entry name" value="Dihydrodipicolinate Reductase, domain 2"/>
    <property type="match status" value="1"/>
</dbReference>
<proteinExistence type="inferred from homology"/>
<comment type="pathway">
    <text evidence="3 18">Amino-acid biosynthesis; L-methionine biosynthesis via de novo pathway; L-homoserine from L-aspartate: step 3/3.</text>
</comment>
<dbReference type="EC" id="1.1.1.3" evidence="5 15"/>
<protein>
    <recommendedName>
        <fullName evidence="6 15">Homoserine dehydrogenase</fullName>
        <shortName evidence="15">HDH</shortName>
        <ecNumber evidence="5 15">1.1.1.3</ecNumber>
    </recommendedName>
</protein>
<accession>J0D423</accession>
<keyword evidence="23" id="KW-1185">Reference proteome</keyword>
<dbReference type="AlphaFoldDB" id="J0D423"/>
<dbReference type="Proteomes" id="UP000006415">
    <property type="component" value="Unassembled WGS sequence"/>
</dbReference>
<keyword evidence="8 15" id="KW-0791">Threonine biosynthesis</keyword>
<dbReference type="GO" id="GO:0050661">
    <property type="term" value="F:NADP binding"/>
    <property type="evidence" value="ECO:0007669"/>
    <property type="project" value="InterPro"/>
</dbReference>
<evidence type="ECO:0000256" key="15">
    <source>
        <dbReference type="PIRNR" id="PIRNR036497"/>
    </source>
</evidence>
<dbReference type="HOGENOM" id="CLU_009116_1_2_11"/>
<evidence type="ECO:0000259" key="21">
    <source>
        <dbReference type="Pfam" id="PF03447"/>
    </source>
</evidence>
<keyword evidence="15 17" id="KW-0521">NADP</keyword>
<comment type="pathway">
    <text evidence="2 18">Amino-acid biosynthesis; L-threonine biosynthesis; L-threonine from L-aspartate: step 3/5.</text>
</comment>
<dbReference type="InterPro" id="IPR005106">
    <property type="entry name" value="Asp/hSer_DH_NAD-bd"/>
</dbReference>
<evidence type="ECO:0000256" key="6">
    <source>
        <dbReference type="ARBA" id="ARBA00013376"/>
    </source>
</evidence>
<dbReference type="InterPro" id="IPR022697">
    <property type="entry name" value="HDH_short"/>
</dbReference>
<feature type="binding site" evidence="17">
    <location>
        <begin position="33"/>
        <end position="38"/>
    </location>
    <ligand>
        <name>NADP(+)</name>
        <dbReference type="ChEBI" id="CHEBI:58349"/>
    </ligand>
</feature>
<dbReference type="InterPro" id="IPR036291">
    <property type="entry name" value="NAD(P)-bd_dom_sf"/>
</dbReference>
<evidence type="ECO:0000256" key="3">
    <source>
        <dbReference type="ARBA" id="ARBA00005062"/>
    </source>
</evidence>
<dbReference type="Gene3D" id="3.40.50.720">
    <property type="entry name" value="NAD(P)-binding Rossmann-like Domain"/>
    <property type="match status" value="1"/>
</dbReference>
<evidence type="ECO:0000256" key="5">
    <source>
        <dbReference type="ARBA" id="ARBA00013213"/>
    </source>
</evidence>
<evidence type="ECO:0000256" key="8">
    <source>
        <dbReference type="ARBA" id="ARBA00022697"/>
    </source>
</evidence>
<dbReference type="Pfam" id="PF00742">
    <property type="entry name" value="Homoserine_dh"/>
    <property type="match status" value="1"/>
</dbReference>
<keyword evidence="10" id="KW-0915">Sodium</keyword>
<dbReference type="EMBL" id="AGZS01000006">
    <property type="protein sequence ID" value="EJD64705.1"/>
    <property type="molecule type" value="Genomic_DNA"/>
</dbReference>
<evidence type="ECO:0000256" key="2">
    <source>
        <dbReference type="ARBA" id="ARBA00005056"/>
    </source>
</evidence>
<feature type="domain" description="Aspartate/homoserine dehydrogenase NAD-binding" evidence="21">
    <location>
        <begin position="33"/>
        <end position="150"/>
    </location>
</feature>
<evidence type="ECO:0000313" key="22">
    <source>
        <dbReference type="EMBL" id="EJD64705.1"/>
    </source>
</evidence>
<dbReference type="STRING" id="857290.HMPREF9156_01200"/>
<evidence type="ECO:0000256" key="10">
    <source>
        <dbReference type="ARBA" id="ARBA00023053"/>
    </source>
</evidence>
<dbReference type="NCBIfam" id="NF004976">
    <property type="entry name" value="PRK06349.1"/>
    <property type="match status" value="1"/>
</dbReference>
<sequence length="383" mass="40155">MSFAAAIASALPSGSDRGRGAVCGGVMRVALLGAGTVGSQVAKILIQQGEYLDRRIGAHLELAGIACRHPEKAAFPWIERSLLTTDAERLCAEADIVIELIGGIEPARSLILTAFDHGASVVTANKALLALHGDKLFAAAAMHDADLYCEAAVAGAVPVVRALRQSLAGDAVKRIFGIVNGTTNYILDEMAVRGVSFDEALRSAQEKGFAEADPMNDIDGYDSAAKAAIMASLAFHRYVSQNDVNISGIRSITQDDIRDAADKGRVIKLLAAAERSDAGIRAYVRPVLVPGSHQLAGVRGSFNAVWVEAEAAGQLMFYGRGAGGAPTASAVVGDLVTVAGNRLQGKADPSIPLHSNVPVLPVPENRFRRGDGAFPLLEDLERI</sequence>
<comment type="catalytic activity">
    <reaction evidence="14">
        <text>L-homoserine + NAD(+) = L-aspartate 4-semialdehyde + NADH + H(+)</text>
        <dbReference type="Rhea" id="RHEA:15757"/>
        <dbReference type="ChEBI" id="CHEBI:15378"/>
        <dbReference type="ChEBI" id="CHEBI:57476"/>
        <dbReference type="ChEBI" id="CHEBI:57540"/>
        <dbReference type="ChEBI" id="CHEBI:57945"/>
        <dbReference type="ChEBI" id="CHEBI:537519"/>
        <dbReference type="EC" id="1.1.1.3"/>
    </reaction>
    <physiologicalReaction direction="right-to-left" evidence="14">
        <dbReference type="Rhea" id="RHEA:15759"/>
    </physiologicalReaction>
</comment>
<dbReference type="GO" id="GO:0004412">
    <property type="term" value="F:homoserine dehydrogenase activity"/>
    <property type="evidence" value="ECO:0007669"/>
    <property type="project" value="UniProtKB-EC"/>
</dbReference>
<evidence type="ECO:0000256" key="7">
    <source>
        <dbReference type="ARBA" id="ARBA00022605"/>
    </source>
</evidence>
<evidence type="ECO:0000256" key="14">
    <source>
        <dbReference type="ARBA" id="ARBA00049031"/>
    </source>
</evidence>
<reference evidence="22 23" key="1">
    <citation type="submission" date="2012-01" db="EMBL/GenBank/DDBJ databases">
        <title>The Genome Sequence of Scardovia wiggsiae F0424.</title>
        <authorList>
            <consortium name="The Broad Institute Genome Sequencing Platform"/>
            <person name="Earl A."/>
            <person name="Ward D."/>
            <person name="Feldgarden M."/>
            <person name="Gevers D."/>
            <person name="Izard J."/>
            <person name="Ganesan A."/>
            <person name="Baranova O.V."/>
            <person name="Blanton J.M."/>
            <person name="Tanner A.C."/>
            <person name="Mathney J."/>
            <person name="Dewhirst F.E."/>
            <person name="Young S.K."/>
            <person name="Zeng Q."/>
            <person name="Gargeya S."/>
            <person name="Fitzgerald M."/>
            <person name="Haas B."/>
            <person name="Abouelleil A."/>
            <person name="Alvarado L."/>
            <person name="Arachchi H.M."/>
            <person name="Berlin A."/>
            <person name="Chapman S.B."/>
            <person name="Gearin G."/>
            <person name="Goldberg J."/>
            <person name="Griggs A."/>
            <person name="Gujja S."/>
            <person name="Hansen M."/>
            <person name="Heiman D."/>
            <person name="Howarth C."/>
            <person name="Larimer J."/>
            <person name="Lui A."/>
            <person name="MacDonald P.J.P."/>
            <person name="McCowen C."/>
            <person name="Montmayeur A."/>
            <person name="Murphy C."/>
            <person name="Neiman D."/>
            <person name="Pearson M."/>
            <person name="Priest M."/>
            <person name="Roberts A."/>
            <person name="Saif S."/>
            <person name="Shea T."/>
            <person name="Sisk P."/>
            <person name="Stolte C."/>
            <person name="Sykes S."/>
            <person name="Wortman J."/>
            <person name="Nusbaum C."/>
            <person name="Birren B."/>
        </authorList>
    </citation>
    <scope>NUCLEOTIDE SEQUENCE [LARGE SCALE GENOMIC DNA]</scope>
    <source>
        <strain evidence="22 23">F0424</strain>
    </source>
</reference>
<dbReference type="PROSITE" id="PS01042">
    <property type="entry name" value="HOMOSER_DHGENASE"/>
    <property type="match status" value="1"/>
</dbReference>
<feature type="binding site" evidence="17">
    <location>
        <position position="211"/>
    </location>
    <ligand>
        <name>L-homoserine</name>
        <dbReference type="ChEBI" id="CHEBI:57476"/>
    </ligand>
</feature>
<evidence type="ECO:0000256" key="12">
    <source>
        <dbReference type="ARBA" id="ARBA00044930"/>
    </source>
</evidence>
<evidence type="ECO:0000256" key="19">
    <source>
        <dbReference type="RuleBase" id="RU004171"/>
    </source>
</evidence>
<dbReference type="InterPro" id="IPR001342">
    <property type="entry name" value="HDH_cat"/>
</dbReference>
<evidence type="ECO:0000256" key="9">
    <source>
        <dbReference type="ARBA" id="ARBA00023002"/>
    </source>
</evidence>
<dbReference type="UniPathway" id="UPA00050">
    <property type="reaction ID" value="UER00063"/>
</dbReference>
<dbReference type="GO" id="GO:0009088">
    <property type="term" value="P:threonine biosynthetic process"/>
    <property type="evidence" value="ECO:0007669"/>
    <property type="project" value="UniProtKB-UniPathway"/>
</dbReference>
<feature type="active site" description="Proton donor" evidence="16">
    <location>
        <position position="226"/>
    </location>
</feature>
<keyword evidence="9 15" id="KW-0560">Oxidoreductase</keyword>
<dbReference type="PANTHER" id="PTHR43331">
    <property type="entry name" value="HOMOSERINE DEHYDROGENASE"/>
    <property type="match status" value="1"/>
</dbReference>
<gene>
    <name evidence="22" type="ORF">HMPREF9156_01200</name>
</gene>
<evidence type="ECO:0000256" key="18">
    <source>
        <dbReference type="RuleBase" id="RU000579"/>
    </source>
</evidence>
<dbReference type="PANTHER" id="PTHR43331:SF1">
    <property type="entry name" value="HOMOSERINE DEHYDROGENASE"/>
    <property type="match status" value="1"/>
</dbReference>
<organism evidence="22 23">
    <name type="scientific">Scardovia wiggsiae F0424</name>
    <dbReference type="NCBI Taxonomy" id="857290"/>
    <lineage>
        <taxon>Bacteria</taxon>
        <taxon>Bacillati</taxon>
        <taxon>Actinomycetota</taxon>
        <taxon>Actinomycetes</taxon>
        <taxon>Bifidobacteriales</taxon>
        <taxon>Bifidobacteriaceae</taxon>
        <taxon>Scardovia</taxon>
    </lineage>
</organism>
<name>J0D423_9BIFI</name>
<dbReference type="InterPro" id="IPR019811">
    <property type="entry name" value="HDH_CS"/>
</dbReference>
<feature type="domain" description="Homoserine dehydrogenase catalytic" evidence="20">
    <location>
        <begin position="158"/>
        <end position="336"/>
    </location>
</feature>
<evidence type="ECO:0000259" key="20">
    <source>
        <dbReference type="Pfam" id="PF00742"/>
    </source>
</evidence>